<reference evidence="1 2" key="1">
    <citation type="submission" date="2017-10" db="EMBL/GenBank/DDBJ databases">
        <title>Draft genome of two endophytic bacteria isolated from 'guarana' Paullinia cupana (Mart.) Ducke.</title>
        <authorList>
            <person name="Siqueira K.A."/>
            <person name="Liotti R.G."/>
            <person name="Mendes T.A."/>
            <person name="Soares M.A."/>
        </authorList>
    </citation>
    <scope>NUCLEOTIDE SEQUENCE [LARGE SCALE GENOMIC DNA]</scope>
    <source>
        <strain evidence="1 2">342</strain>
    </source>
</reference>
<dbReference type="RefSeq" id="WP_105594675.1">
    <property type="nucleotide sequence ID" value="NZ_PDET01000018.1"/>
</dbReference>
<proteinExistence type="predicted"/>
<dbReference type="OrthoDB" id="5596796at2"/>
<accession>A0A2S9I6R6</accession>
<dbReference type="InterPro" id="IPR021730">
    <property type="entry name" value="YdbH"/>
</dbReference>
<dbReference type="Pfam" id="PF11739">
    <property type="entry name" value="YdbH-like"/>
    <property type="match status" value="1"/>
</dbReference>
<dbReference type="Proteomes" id="UP000239181">
    <property type="component" value="Unassembled WGS sequence"/>
</dbReference>
<dbReference type="NCBIfam" id="NF007971">
    <property type="entry name" value="PRK10695.1"/>
    <property type="match status" value="1"/>
</dbReference>
<gene>
    <name evidence="1" type="ORF">CQW29_20950</name>
</gene>
<name>A0A2S9I6R6_9GAMM</name>
<dbReference type="AlphaFoldDB" id="A0A2S9I6R6"/>
<keyword evidence="2" id="KW-1185">Reference proteome</keyword>
<dbReference type="EMBL" id="PDET01000018">
    <property type="protein sequence ID" value="PRD13493.1"/>
    <property type="molecule type" value="Genomic_DNA"/>
</dbReference>
<organism evidence="1 2">
    <name type="scientific">Pantoea coffeiphila</name>
    <dbReference type="NCBI Taxonomy" id="1465635"/>
    <lineage>
        <taxon>Bacteria</taxon>
        <taxon>Pseudomonadati</taxon>
        <taxon>Pseudomonadota</taxon>
        <taxon>Gammaproteobacteria</taxon>
        <taxon>Enterobacterales</taxon>
        <taxon>Erwiniaceae</taxon>
        <taxon>Pantoea</taxon>
    </lineage>
</organism>
<evidence type="ECO:0000313" key="2">
    <source>
        <dbReference type="Proteomes" id="UP000239181"/>
    </source>
</evidence>
<protein>
    <submittedName>
        <fullName evidence="1">Uncharacterized protein</fullName>
    </submittedName>
</protein>
<evidence type="ECO:0000313" key="1">
    <source>
        <dbReference type="EMBL" id="PRD13493.1"/>
    </source>
</evidence>
<comment type="caution">
    <text evidence="1">The sequence shown here is derived from an EMBL/GenBank/DDBJ whole genome shotgun (WGS) entry which is preliminary data.</text>
</comment>
<sequence>MNRGWKRALAALLAAILLLTGLLLTVTQWLPRLVGLWLPNDTFISIDGGPRWQHGALSLPGVHYTIGDCELAAVKNVSLTYRHQRWVADADSVIIDSECAAKFPASDSQDAPRTLAEWQQMLPGASVTIRQLTLKPWPQWAGRLQLDFEPDSQQLHYKGDNLSLEAELRQQQLTLKTLTVLAPGIAQPVTLDGTLTLPRIPDALPQSGVLHGNLALDGIAAPLNVQLDWQQQSGTLRVNAANQPQPLLDLPWQITPQNIQIQQGSWSWPWGTQPLSGGVSLLAEDWQKGLTATQLSGRLNLLTSGRGGKGNVVLSVGPGHLDWQESSLPLRLYGESKLDALQFYASLVGELRGPLADPQLAMLPGALLRMKGRLLSTLEVDEARWPLAGVKISSAGIDGRLQAILSAHDPQMGNFRLHLDGRASDFWPDKGEWRWRYWGDGRLKPLAAKWDVTGTGRWQDSLIELSTLSTGFDRISYGSVNMAAPRLTLVKPVSWQRDEQNPSFDGELALKARETRFSAGGYLPPSTLTLAVKGRDPAAFLFNGALQAQKIGPVQVRGRWDGERLRGQAWWPEQSLRVFQPLLSPDLKLSIQSGTLKAQVAFSAAADQGLEAGGHWLVRNGRALLPDNEFNGVDFSLPFRLQSHRWYFGTHGPVSLRIGEIKNQFAMQNVTADLRGWYPWSEAEPLSLSNVSLDMLGGTLSLDRLQMPQTEAAKIRVQHLALSQLITAMKLKQIALSGHINGELPLFLNNSQWLVKDGWVANSGSLTVRMDKDMADAISSNNIAAGAAIDWLRYMEISRSWATLDLDNLGWMSLTAKVEGTSRFSDRDQRVALNYSQRENLFQLWRSLRFGDNLQSWVEDNATLPSQKEKRDESPE</sequence>